<dbReference type="Gene3D" id="2.60.120.10">
    <property type="entry name" value="Jelly Rolls"/>
    <property type="match status" value="3"/>
</dbReference>
<evidence type="ECO:0000313" key="8">
    <source>
        <dbReference type="Proteomes" id="UP000467840"/>
    </source>
</evidence>
<feature type="domain" description="Cupin type-1" evidence="6">
    <location>
        <begin position="49"/>
        <end position="103"/>
    </location>
</feature>
<dbReference type="PANTHER" id="PTHR31189">
    <property type="entry name" value="OS03G0336100 PROTEIN-RELATED"/>
    <property type="match status" value="1"/>
</dbReference>
<feature type="compositionally biased region" description="Basic and acidic residues" evidence="5">
    <location>
        <begin position="145"/>
        <end position="164"/>
    </location>
</feature>
<feature type="region of interest" description="Disordered" evidence="5">
    <location>
        <begin position="111"/>
        <end position="164"/>
    </location>
</feature>
<keyword evidence="4" id="KW-1015">Disulfide bond</keyword>
<evidence type="ECO:0000256" key="5">
    <source>
        <dbReference type="SAM" id="MobiDB-lite"/>
    </source>
</evidence>
<dbReference type="InterPro" id="IPR050253">
    <property type="entry name" value="Seed_Storage-Functional"/>
</dbReference>
<dbReference type="AlphaFoldDB" id="A0A6A6K9F5"/>
<dbReference type="InterPro" id="IPR006045">
    <property type="entry name" value="Cupin_1"/>
</dbReference>
<name>A0A6A6K9F5_HEVBR</name>
<feature type="compositionally biased region" description="Basic and acidic residues" evidence="5">
    <location>
        <begin position="112"/>
        <end position="127"/>
    </location>
</feature>
<dbReference type="Proteomes" id="UP000467840">
    <property type="component" value="Chromosome 3"/>
</dbReference>
<evidence type="ECO:0000256" key="1">
    <source>
        <dbReference type="ARBA" id="ARBA00007178"/>
    </source>
</evidence>
<dbReference type="InterPro" id="IPR006044">
    <property type="entry name" value="11S_seedstore_pln"/>
</dbReference>
<protein>
    <recommendedName>
        <fullName evidence="6">Cupin type-1 domain-containing protein</fullName>
    </recommendedName>
</protein>
<keyword evidence="3" id="KW-0708">Seed storage protein</keyword>
<evidence type="ECO:0000256" key="4">
    <source>
        <dbReference type="ARBA" id="ARBA00023157"/>
    </source>
</evidence>
<feature type="domain" description="Cupin type-1" evidence="6">
    <location>
        <begin position="180"/>
        <end position="260"/>
    </location>
</feature>
<proteinExistence type="inferred from homology"/>
<evidence type="ECO:0000256" key="3">
    <source>
        <dbReference type="ARBA" id="ARBA00023129"/>
    </source>
</evidence>
<dbReference type="Pfam" id="PF00190">
    <property type="entry name" value="Cupin_1"/>
    <property type="match status" value="2"/>
</dbReference>
<gene>
    <name evidence="7" type="ORF">GH714_004740</name>
</gene>
<comment type="caution">
    <text evidence="7">The sequence shown here is derived from an EMBL/GenBank/DDBJ whole genome shotgun (WGS) entry which is preliminary data.</text>
</comment>
<evidence type="ECO:0000256" key="2">
    <source>
        <dbReference type="ARBA" id="ARBA00022761"/>
    </source>
</evidence>
<dbReference type="InterPro" id="IPR014710">
    <property type="entry name" value="RmlC-like_jellyroll"/>
</dbReference>
<evidence type="ECO:0000259" key="6">
    <source>
        <dbReference type="Pfam" id="PF00190"/>
    </source>
</evidence>
<keyword evidence="8" id="KW-1185">Reference proteome</keyword>
<dbReference type="PANTHER" id="PTHR31189:SF48">
    <property type="entry name" value="LEGUMIN B"/>
    <property type="match status" value="1"/>
</dbReference>
<comment type="similarity">
    <text evidence="1">Belongs to the 11S seed storage protein (globulins) family.</text>
</comment>
<organism evidence="7 8">
    <name type="scientific">Hevea brasiliensis</name>
    <name type="common">Para rubber tree</name>
    <name type="synonym">Siphonia brasiliensis</name>
    <dbReference type="NCBI Taxonomy" id="3981"/>
    <lineage>
        <taxon>Eukaryota</taxon>
        <taxon>Viridiplantae</taxon>
        <taxon>Streptophyta</taxon>
        <taxon>Embryophyta</taxon>
        <taxon>Tracheophyta</taxon>
        <taxon>Spermatophyta</taxon>
        <taxon>Magnoliopsida</taxon>
        <taxon>eudicotyledons</taxon>
        <taxon>Gunneridae</taxon>
        <taxon>Pentapetalae</taxon>
        <taxon>rosids</taxon>
        <taxon>fabids</taxon>
        <taxon>Malpighiales</taxon>
        <taxon>Euphorbiaceae</taxon>
        <taxon>Crotonoideae</taxon>
        <taxon>Micrandreae</taxon>
        <taxon>Hevea</taxon>
    </lineage>
</organism>
<dbReference type="PRINTS" id="PR00439">
    <property type="entry name" value="11SGLOBULIN"/>
</dbReference>
<sequence length="267" mass="30248">MTVSSNVQVEVSVELCSQVVLRHTSHHRLNSLDIVNREARVRETSTRRFSNREGYVVGLPTGVPKWVYNNGLYPLVLVTVVDTNNRANQQDRNARQFFVAGNPQENYSLREANTREVSERPKPEAERAASGLEVLNPQQSPEGEQQVRSKNGDGENSRRDQVERRYNGVEETFCTLRLQHNVNDPSQAGVFNPRAGRVTNVNSNNLPVLTDSNSAFRKASTIECCNVTIMERKCHGVHYFVRGIGQVQMVDDNGNTVFDGWFRRVKF</sequence>
<dbReference type="GO" id="GO:0045735">
    <property type="term" value="F:nutrient reservoir activity"/>
    <property type="evidence" value="ECO:0007669"/>
    <property type="project" value="UniProtKB-KW"/>
</dbReference>
<accession>A0A6A6K9F5</accession>
<evidence type="ECO:0000313" key="7">
    <source>
        <dbReference type="EMBL" id="KAF2285471.1"/>
    </source>
</evidence>
<keyword evidence="2" id="KW-0758">Storage protein</keyword>
<dbReference type="InterPro" id="IPR011051">
    <property type="entry name" value="RmlC_Cupin_sf"/>
</dbReference>
<dbReference type="EMBL" id="JAAGAX010000017">
    <property type="protein sequence ID" value="KAF2285471.1"/>
    <property type="molecule type" value="Genomic_DNA"/>
</dbReference>
<dbReference type="SUPFAM" id="SSF51182">
    <property type="entry name" value="RmlC-like cupins"/>
    <property type="match status" value="1"/>
</dbReference>
<reference evidence="7 8" key="1">
    <citation type="journal article" date="2020" name="Mol. Plant">
        <title>The Chromosome-Based Rubber Tree Genome Provides New Insights into Spurge Genome Evolution and Rubber Biosynthesis.</title>
        <authorList>
            <person name="Liu J."/>
            <person name="Shi C."/>
            <person name="Shi C.C."/>
            <person name="Li W."/>
            <person name="Zhang Q.J."/>
            <person name="Zhang Y."/>
            <person name="Li K."/>
            <person name="Lu H.F."/>
            <person name="Shi C."/>
            <person name="Zhu S.T."/>
            <person name="Xiao Z.Y."/>
            <person name="Nan H."/>
            <person name="Yue Y."/>
            <person name="Zhu X.G."/>
            <person name="Wu Y."/>
            <person name="Hong X.N."/>
            <person name="Fan G.Y."/>
            <person name="Tong Y."/>
            <person name="Zhang D."/>
            <person name="Mao C.L."/>
            <person name="Liu Y.L."/>
            <person name="Hao S.J."/>
            <person name="Liu W.Q."/>
            <person name="Lv M.Q."/>
            <person name="Zhang H.B."/>
            <person name="Liu Y."/>
            <person name="Hu-Tang G.R."/>
            <person name="Wang J.P."/>
            <person name="Wang J.H."/>
            <person name="Sun Y.H."/>
            <person name="Ni S.B."/>
            <person name="Chen W.B."/>
            <person name="Zhang X.C."/>
            <person name="Jiao Y.N."/>
            <person name="Eichler E.E."/>
            <person name="Li G.H."/>
            <person name="Liu X."/>
            <person name="Gao L.Z."/>
        </authorList>
    </citation>
    <scope>NUCLEOTIDE SEQUENCE [LARGE SCALE GENOMIC DNA]</scope>
    <source>
        <strain evidence="8">cv. GT1</strain>
        <tissue evidence="7">Leaf</tissue>
    </source>
</reference>